<evidence type="ECO:0000256" key="4">
    <source>
        <dbReference type="ARBA" id="ARBA00023136"/>
    </source>
</evidence>
<reference evidence="6 7" key="1">
    <citation type="submission" date="2020-10" db="EMBL/GenBank/DDBJ databases">
        <title>Ca. Dormibacterota MAGs.</title>
        <authorList>
            <person name="Montgomery K."/>
        </authorList>
    </citation>
    <scope>NUCLEOTIDE SEQUENCE [LARGE SCALE GENOMIC DNA]</scope>
    <source>
        <strain evidence="6">SC8811_S16_3</strain>
    </source>
</reference>
<comment type="function">
    <text evidence="5">Part of the twin-arginine translocation (Tat) system that transports large folded proteins containing a characteristic twin-arginine motif in their signal peptide across membranes.</text>
</comment>
<protein>
    <recommendedName>
        <fullName evidence="5">Sec-independent protein translocase protein TatC</fullName>
    </recommendedName>
</protein>
<dbReference type="RefSeq" id="WP_338181662.1">
    <property type="nucleotide sequence ID" value="NZ_JAEKNQ010000056.1"/>
</dbReference>
<feature type="transmembrane region" description="Helical" evidence="5">
    <location>
        <begin position="205"/>
        <end position="224"/>
    </location>
</feature>
<dbReference type="GO" id="GO:0043953">
    <property type="term" value="P:protein transport by the Tat complex"/>
    <property type="evidence" value="ECO:0007669"/>
    <property type="project" value="UniProtKB-UniRule"/>
</dbReference>
<evidence type="ECO:0000256" key="3">
    <source>
        <dbReference type="ARBA" id="ARBA00022989"/>
    </source>
</evidence>
<keyword evidence="5" id="KW-0811">Translocation</keyword>
<feature type="transmembrane region" description="Helical" evidence="5">
    <location>
        <begin position="63"/>
        <end position="84"/>
    </location>
</feature>
<evidence type="ECO:0000313" key="6">
    <source>
        <dbReference type="EMBL" id="MBJ7604279.1"/>
    </source>
</evidence>
<dbReference type="Pfam" id="PF00902">
    <property type="entry name" value="TatC"/>
    <property type="match status" value="1"/>
</dbReference>
<name>A0A934NEW1_9BACT</name>
<evidence type="ECO:0000256" key="1">
    <source>
        <dbReference type="ARBA" id="ARBA00004141"/>
    </source>
</evidence>
<keyword evidence="5" id="KW-1003">Cell membrane</keyword>
<keyword evidence="3 5" id="KW-1133">Transmembrane helix</keyword>
<dbReference type="GO" id="GO:0065002">
    <property type="term" value="P:intracellular protein transmembrane transport"/>
    <property type="evidence" value="ECO:0007669"/>
    <property type="project" value="TreeGrafter"/>
</dbReference>
<keyword evidence="5" id="KW-0813">Transport</keyword>
<dbReference type="InterPro" id="IPR002033">
    <property type="entry name" value="TatC"/>
</dbReference>
<feature type="transmembrane region" description="Helical" evidence="5">
    <location>
        <begin position="142"/>
        <end position="170"/>
    </location>
</feature>
<evidence type="ECO:0000313" key="7">
    <source>
        <dbReference type="Proteomes" id="UP000620075"/>
    </source>
</evidence>
<dbReference type="GO" id="GO:0009977">
    <property type="term" value="F:proton motive force dependent protein transmembrane transporter activity"/>
    <property type="evidence" value="ECO:0007669"/>
    <property type="project" value="TreeGrafter"/>
</dbReference>
<comment type="similarity">
    <text evidence="5">Belongs to the TatC family.</text>
</comment>
<organism evidence="6 7">
    <name type="scientific">Candidatus Dormiibacter inghamiae</name>
    <dbReference type="NCBI Taxonomy" id="3127013"/>
    <lineage>
        <taxon>Bacteria</taxon>
        <taxon>Bacillati</taxon>
        <taxon>Candidatus Dormiibacterota</taxon>
        <taxon>Candidatus Dormibacteria</taxon>
        <taxon>Candidatus Dormibacterales</taxon>
        <taxon>Candidatus Dormibacteraceae</taxon>
        <taxon>Candidatus Dormiibacter</taxon>
    </lineage>
</organism>
<keyword evidence="2 5" id="KW-0812">Transmembrane</keyword>
<feature type="transmembrane region" description="Helical" evidence="5">
    <location>
        <begin position="96"/>
        <end position="122"/>
    </location>
</feature>
<sequence length="227" mass="25352">MSIIAHLEDLRRALIVSIIGWLLVTVVAFFFSGQVFEFLVQRSGVHQVYFTAPTDPFTLKLKVSLYLGVVVASPIIFQQLWWFVSPGLHLKEKRLILPLIIATTFFFLLGVGFALFALPLIIHVLFGFQFQGLAPLITASELLSFVLGIVIAFGVVFELPVVLYTLGLLGIISSRWLWKHRAYWLVALGLIANVMTPGADPFTPLIVFVPLAIFWLGTTLLLRLTGR</sequence>
<feature type="transmembrane region" description="Helical" evidence="5">
    <location>
        <begin position="182"/>
        <end position="199"/>
    </location>
</feature>
<keyword evidence="5" id="KW-0653">Protein transport</keyword>
<evidence type="ECO:0000256" key="2">
    <source>
        <dbReference type="ARBA" id="ARBA00022692"/>
    </source>
</evidence>
<comment type="caution">
    <text evidence="6">The sequence shown here is derived from an EMBL/GenBank/DDBJ whole genome shotgun (WGS) entry which is preliminary data.</text>
</comment>
<comment type="subunit">
    <text evidence="5">Forms a complex with TatA.</text>
</comment>
<dbReference type="PANTHER" id="PTHR30371">
    <property type="entry name" value="SEC-INDEPENDENT PROTEIN TRANSLOCASE PROTEIN TATC"/>
    <property type="match status" value="1"/>
</dbReference>
<dbReference type="GO" id="GO:0033281">
    <property type="term" value="C:TAT protein transport complex"/>
    <property type="evidence" value="ECO:0007669"/>
    <property type="project" value="UniProtKB-UniRule"/>
</dbReference>
<dbReference type="Proteomes" id="UP000620075">
    <property type="component" value="Unassembled WGS sequence"/>
</dbReference>
<dbReference type="HAMAP" id="MF_00902">
    <property type="entry name" value="TatC"/>
    <property type="match status" value="1"/>
</dbReference>
<keyword evidence="4 5" id="KW-0472">Membrane</keyword>
<dbReference type="AlphaFoldDB" id="A0A934NEW1"/>
<comment type="subcellular location">
    <subcellularLocation>
        <location evidence="5">Cell membrane</location>
        <topology evidence="5">Multi-pass membrane protein</topology>
    </subcellularLocation>
    <subcellularLocation>
        <location evidence="1">Membrane</location>
        <topology evidence="1">Multi-pass membrane protein</topology>
    </subcellularLocation>
</comment>
<dbReference type="PANTHER" id="PTHR30371:SF0">
    <property type="entry name" value="SEC-INDEPENDENT PROTEIN TRANSLOCASE PROTEIN TATC, CHLOROPLASTIC-RELATED"/>
    <property type="match status" value="1"/>
</dbReference>
<evidence type="ECO:0000256" key="5">
    <source>
        <dbReference type="HAMAP-Rule" id="MF_00902"/>
    </source>
</evidence>
<dbReference type="EMBL" id="JAEKNQ010000056">
    <property type="protein sequence ID" value="MBJ7604279.1"/>
    <property type="molecule type" value="Genomic_DNA"/>
</dbReference>
<accession>A0A934NEW1</accession>
<dbReference type="NCBIfam" id="TIGR00945">
    <property type="entry name" value="tatC"/>
    <property type="match status" value="1"/>
</dbReference>
<gene>
    <name evidence="5 6" type="primary">tatC</name>
    <name evidence="6" type="ORF">JF888_13995</name>
</gene>
<feature type="transmembrane region" description="Helical" evidence="5">
    <location>
        <begin position="12"/>
        <end position="31"/>
    </location>
</feature>
<proteinExistence type="inferred from homology"/>
<dbReference type="PRINTS" id="PR01840">
    <property type="entry name" value="TATCFAMILY"/>
</dbReference>